<feature type="region of interest" description="Disordered" evidence="1">
    <location>
        <begin position="104"/>
        <end position="124"/>
    </location>
</feature>
<sequence length="124" mass="13812">MSNLQGSIDLLKLQRTGIATIRGVKCLCIPIRENDIYVSVDENLKAKSAYLGLSIFERREVGKYGDTHNVMQSFSKEFREAAGKDELDRRPYLGNMKPLVVESRNASASVSAPEAVAEEDDMPF</sequence>
<feature type="compositionally biased region" description="Low complexity" evidence="1">
    <location>
        <begin position="106"/>
        <end position="115"/>
    </location>
</feature>
<dbReference type="RefSeq" id="WP_204971040.1">
    <property type="nucleotide sequence ID" value="NZ_JAAZTS010000002.1"/>
</dbReference>
<gene>
    <name evidence="2" type="ORF">H6D15_02870</name>
</gene>
<dbReference type="EMBL" id="JACJMO010000002">
    <property type="protein sequence ID" value="MBM6856555.1"/>
    <property type="molecule type" value="Genomic_DNA"/>
</dbReference>
<comment type="caution">
    <text evidence="2">The sequence shown here is derived from an EMBL/GenBank/DDBJ whole genome shotgun (WGS) entry which is preliminary data.</text>
</comment>
<dbReference type="AlphaFoldDB" id="A0AA40ZRH5"/>
<evidence type="ECO:0000256" key="1">
    <source>
        <dbReference type="SAM" id="MobiDB-lite"/>
    </source>
</evidence>
<name>A0AA40ZRH5_9BACT</name>
<keyword evidence="3" id="KW-1185">Reference proteome</keyword>
<dbReference type="Proteomes" id="UP000698924">
    <property type="component" value="Unassembled WGS sequence"/>
</dbReference>
<organism evidence="2 3">
    <name type="scientific">Caecibacteroides pullorum</name>
    <dbReference type="NCBI Taxonomy" id="2725562"/>
    <lineage>
        <taxon>Bacteria</taxon>
        <taxon>Pseudomonadati</taxon>
        <taxon>Bacteroidota</taxon>
        <taxon>Bacteroidia</taxon>
        <taxon>Bacteroidales</taxon>
        <taxon>Bacteroidaceae</taxon>
        <taxon>Caecibacteroides</taxon>
    </lineage>
</organism>
<protein>
    <submittedName>
        <fullName evidence="2">Uncharacterized protein</fullName>
    </submittedName>
</protein>
<accession>A0AA40ZRH5</accession>
<evidence type="ECO:0000313" key="2">
    <source>
        <dbReference type="EMBL" id="MBM6856555.1"/>
    </source>
</evidence>
<evidence type="ECO:0000313" key="3">
    <source>
        <dbReference type="Proteomes" id="UP000698924"/>
    </source>
</evidence>
<reference evidence="2 3" key="1">
    <citation type="journal article" date="2021" name="Sci. Rep.">
        <title>The distribution of antibiotic resistance genes in chicken gut microbiota commensals.</title>
        <authorList>
            <person name="Juricova H."/>
            <person name="Matiasovicova J."/>
            <person name="Kubasova T."/>
            <person name="Cejkova D."/>
            <person name="Rychlik I."/>
        </authorList>
    </citation>
    <scope>NUCLEOTIDE SEQUENCE [LARGE SCALE GENOMIC DNA]</scope>
    <source>
        <strain evidence="2 3">An421</strain>
    </source>
</reference>
<proteinExistence type="predicted"/>